<keyword evidence="2" id="KW-1185">Reference proteome</keyword>
<proteinExistence type="predicted"/>
<accession>A0ABV8UMF8</accession>
<gene>
    <name evidence="1" type="primary">phnG</name>
    <name evidence="1" type="ORF">ACFOW6_11055</name>
</gene>
<dbReference type="EMBL" id="JBHSCW010000005">
    <property type="protein sequence ID" value="MFC4352080.1"/>
    <property type="molecule type" value="Genomic_DNA"/>
</dbReference>
<protein>
    <submittedName>
        <fullName evidence="1">Phosphonate C-P lyase system protein PhnG</fullName>
    </submittedName>
</protein>
<dbReference type="Proteomes" id="UP001595799">
    <property type="component" value="Unassembled WGS sequence"/>
</dbReference>
<organism evidence="1 2">
    <name type="scientific">Fodinicurvata halophila</name>
    <dbReference type="NCBI Taxonomy" id="1419723"/>
    <lineage>
        <taxon>Bacteria</taxon>
        <taxon>Pseudomonadati</taxon>
        <taxon>Pseudomonadota</taxon>
        <taxon>Alphaproteobacteria</taxon>
        <taxon>Rhodospirillales</taxon>
        <taxon>Rhodovibrionaceae</taxon>
        <taxon>Fodinicurvata</taxon>
    </lineage>
</organism>
<dbReference type="Pfam" id="PF06754">
    <property type="entry name" value="PhnG"/>
    <property type="match status" value="1"/>
</dbReference>
<dbReference type="NCBIfam" id="TIGR03293">
    <property type="entry name" value="PhnG_redo"/>
    <property type="match status" value="1"/>
</dbReference>
<reference evidence="2" key="1">
    <citation type="journal article" date="2019" name="Int. J. Syst. Evol. Microbiol.">
        <title>The Global Catalogue of Microorganisms (GCM) 10K type strain sequencing project: providing services to taxonomists for standard genome sequencing and annotation.</title>
        <authorList>
            <consortium name="The Broad Institute Genomics Platform"/>
            <consortium name="The Broad Institute Genome Sequencing Center for Infectious Disease"/>
            <person name="Wu L."/>
            <person name="Ma J."/>
        </authorList>
    </citation>
    <scope>NUCLEOTIDE SEQUENCE [LARGE SCALE GENOMIC DNA]</scope>
    <source>
        <strain evidence="2">CECT 8472</strain>
    </source>
</reference>
<dbReference type="RefSeq" id="WP_382422431.1">
    <property type="nucleotide sequence ID" value="NZ_JBHSCW010000005.1"/>
</dbReference>
<sequence>MPHANREDVMARRARQRWMGVLARASVEELERHLPEPLPEGGYSLLRRPETGSVMLRGRAGGTGERFNLGEATLTRCTLRLADGTIGFGYVMGRRPRHAELAALFDALLQQPERRDSLMDSVIEPLARRQEERRQAITARAASSKVDFFTMVRESTAGDAGA</sequence>
<evidence type="ECO:0000313" key="2">
    <source>
        <dbReference type="Proteomes" id="UP001595799"/>
    </source>
</evidence>
<name>A0ABV8UMF8_9PROT</name>
<dbReference type="GO" id="GO:0016829">
    <property type="term" value="F:lyase activity"/>
    <property type="evidence" value="ECO:0007669"/>
    <property type="project" value="UniProtKB-KW"/>
</dbReference>
<evidence type="ECO:0000313" key="1">
    <source>
        <dbReference type="EMBL" id="MFC4352080.1"/>
    </source>
</evidence>
<keyword evidence="1" id="KW-0456">Lyase</keyword>
<comment type="caution">
    <text evidence="1">The sequence shown here is derived from an EMBL/GenBank/DDBJ whole genome shotgun (WGS) entry which is preliminary data.</text>
</comment>
<dbReference type="InterPro" id="IPR009609">
    <property type="entry name" value="Phosphonate_metab_PhnG"/>
</dbReference>